<dbReference type="InterPro" id="IPR056884">
    <property type="entry name" value="NPHP3-like_N"/>
</dbReference>
<evidence type="ECO:0000256" key="1">
    <source>
        <dbReference type="ARBA" id="ARBA00022737"/>
    </source>
</evidence>
<dbReference type="InterPro" id="IPR015943">
    <property type="entry name" value="WD40/YVTN_repeat-like_dom_sf"/>
</dbReference>
<dbReference type="InterPro" id="IPR053137">
    <property type="entry name" value="NLR-like"/>
</dbReference>
<dbReference type="SUPFAM" id="SSF101908">
    <property type="entry name" value="Putative isomerase YbhE"/>
    <property type="match status" value="1"/>
</dbReference>
<dbReference type="OrthoDB" id="674604at2759"/>
<sequence length="1586" mass="175578">MASDEYTIGWVCALPIEKAAARGMLDEIHDTSFNRAASDKNSYTLGRIGPHNVVVANLPSGVYGETPAATVAAHMLASFQTVRIGLLVGIGGGIPSRCHDIRLGDVVVSRPEGTLGGVVQFDRGKTIAEGRFVRTGVLNKPPLVLLSALAELDAEHEMEGSKIPSYIAEMGERYPKMRTDYSCQSSSNDVLYRSEYNHNEDDDSTCELCDPSQIAQRSARQSEDPVIHYGIIASSNQVVKDSLIRDRIGTDLGAICLEMEAAGIMDTFPCVVIRGISDYADSHKNKRWQRYAAATAAAYAKELLYKVPPNELRANPTALQALRSELSEISQDVQSLKQKLYLDALPVAEGAAFDSYDNERSPHCHPETRVELLGQVYKWSCDPKGKSILWLNGMAGTGKSTIARTLARSLHKDARLAASFFFKRGEASRGDASRLFTTIASQIASSIPMSAEYIRDGVQSTPLIADKGLGIQFSELIVQPLRQLQLVSPAPNIIVLDALNECDDIAQVKAIIQLFSGPSMEKINLRVFVTSRPDTAIRVSFNQLAHEVYDRLILHDVAQETIDHDIRVVLVDEMRRTVHDYNAVVPSTDAVLTPDWPGSECIDQLVEISSPLFISAATICRFLGDSRFSPNHQLEKLLEQRSASHASKLDFTYLPVLDQILAGDLTKREKDYLISEFHSVVGSLVLLAEPLSAFHLARLLGIPKDRVDTNLGHLHAVLGVSGDGAPVRLFHASFRDFLLDEDLAGKTPFAIHGPAVHRHLLQRCLDSMSGNAKPVGFPHRLYRPAATGVVHVPQKQEAFDGVLPGDLRYSHLYWIHHLEQTKETIRIGDGVHRFLETHFLDWVSALGILNQPSRVLNSVQTLISLIDETSSGSPLWQLLLDARRFVYGHKPAIERIPQMIHSSVIFLPRSSSIRKTFMHLEPAWITERPNVPQDWGQPALHVDGVVLNSLAFAPDNSRLASESRVWDATSGHVLHTVSQYRPRSTMDLVHNYQEGIKALAFRSAQELAIVTRGGQLKSWNLATGEKTALQLASAINDAVFSGDASKLAFIASSNPFKVPIKQFPEPSISVRDNITGRIIVKIDRVEHALLSLSLDGSRLACCIMPDHESFTDTQVVVFELTPHRSTKRSVIPGPLAHVALVALSPNGCKLAVFGEEKSTRLLVILDIETCEQEQTFPVSEWITCMSFSPDGATLTVVLEKKEFRQVDLATGEVQMIRKHCRHDVVAFAPDGLRIATAPRKANGIEVWNSLGNPDNVLYQKPSCDLDNCLPLFALCPDGSVAATARIKSNTILLVDIASKGIKHELQACGVPEAVAFSHDGTTMAAKTLSYVSEKEDDGEMDLTTGELDDLVVIEKHISTNRDKCWLEFWNIETIPSLRFRKTFPVAYRKSLLAVSPDGTRVALALIDDTQAGASRGTTVEECDVLRTDLVRRYHVQQPVKMSKIRYSADGEWLELINYKPSEPPGITTTTRIRLWQFEYAWGYWACEPVTEHAISKWHIQKYHFPRTGIWVTEDEAWIRYDRHYILYIPAHLRPMQHVYLGTSFDSVCDGTGGAVIGWITVEGLFTSFKIDLNKLRLAISGSGDEG</sequence>
<dbReference type="STRING" id="454130.A0A0U5GXC8"/>
<dbReference type="Gene3D" id="3.40.50.300">
    <property type="entry name" value="P-loop containing nucleotide triphosphate hydrolases"/>
    <property type="match status" value="1"/>
</dbReference>
<dbReference type="SUPFAM" id="SSF52540">
    <property type="entry name" value="P-loop containing nucleoside triphosphate hydrolases"/>
    <property type="match status" value="1"/>
</dbReference>
<dbReference type="SUPFAM" id="SSF50969">
    <property type="entry name" value="YVTN repeat-like/Quinoprotein amine dehydrogenase"/>
    <property type="match status" value="1"/>
</dbReference>
<dbReference type="Gene3D" id="2.130.10.10">
    <property type="entry name" value="YVTN repeat-like/Quinoprotein amine dehydrogenase"/>
    <property type="match status" value="3"/>
</dbReference>
<evidence type="ECO:0000313" key="4">
    <source>
        <dbReference type="Proteomes" id="UP000054771"/>
    </source>
</evidence>
<dbReference type="InterPro" id="IPR011044">
    <property type="entry name" value="Quino_amine_DH_bsu"/>
</dbReference>
<dbReference type="Gene3D" id="3.40.50.1580">
    <property type="entry name" value="Nucleoside phosphorylase domain"/>
    <property type="match status" value="1"/>
</dbReference>
<dbReference type="Pfam" id="PF24883">
    <property type="entry name" value="NPHP3_N"/>
    <property type="match status" value="1"/>
</dbReference>
<dbReference type="PANTHER" id="PTHR46082">
    <property type="entry name" value="ATP/GTP-BINDING PROTEIN-RELATED"/>
    <property type="match status" value="1"/>
</dbReference>
<dbReference type="GO" id="GO:0009116">
    <property type="term" value="P:nucleoside metabolic process"/>
    <property type="evidence" value="ECO:0007669"/>
    <property type="project" value="InterPro"/>
</dbReference>
<evidence type="ECO:0000259" key="2">
    <source>
        <dbReference type="Pfam" id="PF24883"/>
    </source>
</evidence>
<dbReference type="OMA" id="CALPIEK"/>
<dbReference type="EMBL" id="CDMC01000006">
    <property type="protein sequence ID" value="CEN62035.1"/>
    <property type="molecule type" value="Genomic_DNA"/>
</dbReference>
<reference evidence="4" key="1">
    <citation type="journal article" date="2016" name="Genome Announc.">
        <title>Draft genome sequences of fungus Aspergillus calidoustus.</title>
        <authorList>
            <person name="Horn F."/>
            <person name="Linde J."/>
            <person name="Mattern D.J."/>
            <person name="Walther G."/>
            <person name="Guthke R."/>
            <person name="Scherlach K."/>
            <person name="Martin K."/>
            <person name="Brakhage A.A."/>
            <person name="Petzke L."/>
            <person name="Valiante V."/>
        </authorList>
    </citation>
    <scope>NUCLEOTIDE SEQUENCE [LARGE SCALE GENOMIC DNA]</scope>
    <source>
        <strain evidence="4">SF006504</strain>
    </source>
</reference>
<dbReference type="Proteomes" id="UP000054771">
    <property type="component" value="Unassembled WGS sequence"/>
</dbReference>
<evidence type="ECO:0000313" key="3">
    <source>
        <dbReference type="EMBL" id="CEN62035.1"/>
    </source>
</evidence>
<name>A0A0U5GXC8_ASPCI</name>
<dbReference type="InterPro" id="IPR035994">
    <property type="entry name" value="Nucleoside_phosphorylase_sf"/>
</dbReference>
<keyword evidence="1" id="KW-0677">Repeat</keyword>
<accession>A0A0U5GXC8</accession>
<protein>
    <recommendedName>
        <fullName evidence="2">Nephrocystin 3-like N-terminal domain-containing protein</fullName>
    </recommendedName>
</protein>
<dbReference type="PANTHER" id="PTHR46082:SF11">
    <property type="entry name" value="AAA+ ATPASE DOMAIN-CONTAINING PROTEIN-RELATED"/>
    <property type="match status" value="1"/>
</dbReference>
<feature type="domain" description="Nephrocystin 3-like N-terminal" evidence="2">
    <location>
        <begin position="376"/>
        <end position="532"/>
    </location>
</feature>
<keyword evidence="4" id="KW-1185">Reference proteome</keyword>
<dbReference type="InterPro" id="IPR027417">
    <property type="entry name" value="P-loop_NTPase"/>
</dbReference>
<gene>
    <name evidence="3" type="ORF">ASPCAL08677</name>
</gene>
<organism evidence="3 4">
    <name type="scientific">Aspergillus calidoustus</name>
    <dbReference type="NCBI Taxonomy" id="454130"/>
    <lineage>
        <taxon>Eukaryota</taxon>
        <taxon>Fungi</taxon>
        <taxon>Dikarya</taxon>
        <taxon>Ascomycota</taxon>
        <taxon>Pezizomycotina</taxon>
        <taxon>Eurotiomycetes</taxon>
        <taxon>Eurotiomycetidae</taxon>
        <taxon>Eurotiales</taxon>
        <taxon>Aspergillaceae</taxon>
        <taxon>Aspergillus</taxon>
        <taxon>Aspergillus subgen. Nidulantes</taxon>
    </lineage>
</organism>
<dbReference type="SUPFAM" id="SSF53167">
    <property type="entry name" value="Purine and uridine phosphorylases"/>
    <property type="match status" value="1"/>
</dbReference>
<dbReference type="GO" id="GO:0003824">
    <property type="term" value="F:catalytic activity"/>
    <property type="evidence" value="ECO:0007669"/>
    <property type="project" value="InterPro"/>
</dbReference>
<proteinExistence type="predicted"/>